<dbReference type="Proteomes" id="UP000326924">
    <property type="component" value="Unassembled WGS sequence"/>
</dbReference>
<gene>
    <name evidence="1" type="ORF">FN846DRAFT_1004346</name>
</gene>
<dbReference type="PANTHER" id="PTHR33129:SF1">
    <property type="entry name" value="ATP-BINDING PROTEIN"/>
    <property type="match status" value="1"/>
</dbReference>
<dbReference type="InterPro" id="IPR027417">
    <property type="entry name" value="P-loop_NTPase"/>
</dbReference>
<dbReference type="AlphaFoldDB" id="A0A5J5EEH0"/>
<keyword evidence="2" id="KW-1185">Reference proteome</keyword>
<proteinExistence type="predicted"/>
<dbReference type="InParanoid" id="A0A5J5EEH0"/>
<protein>
    <submittedName>
        <fullName evidence="1">Uncharacterized protein</fullName>
    </submittedName>
</protein>
<accession>A0A5J5EEH0</accession>
<dbReference type="SUPFAM" id="SSF52540">
    <property type="entry name" value="P-loop containing nucleoside triphosphate hydrolases"/>
    <property type="match status" value="1"/>
</dbReference>
<evidence type="ECO:0000313" key="1">
    <source>
        <dbReference type="EMBL" id="KAA8893611.1"/>
    </source>
</evidence>
<dbReference type="OrthoDB" id="5431120at2759"/>
<comment type="caution">
    <text evidence="1">The sequence shown here is derived from an EMBL/GenBank/DDBJ whole genome shotgun (WGS) entry which is preliminary data.</text>
</comment>
<dbReference type="InterPro" id="IPR052980">
    <property type="entry name" value="Crinkler_effector"/>
</dbReference>
<sequence length="585" mass="66419">MSQAPGTAIPDPLTVAGWTRDDVMAYLQPNIKYWTETDRKIFTEANVFGESFLYLADPKYEDREDFKALNMSFGAYRSVINAATTIVRAAAKKRNIELTETGEGPEPLKRRLEAHEPKAQDSDLQTARTLHSILWRKGNSTRNKIFQERIVSVPTFGERETTTAATFLHLDLQNLVTEYFQNSMEESPTVIGQCVLPCNTNTMLVREAYQEAYAYVSKRDRNREKARGVQIYHNEDGTRTARYEELENSRLPTDRAIIFTGHPGIGKTWFLSYILVERLLKGLPTIVQYASNEPDGSIPCLILFDECAPRILDTFHPDIANNSDIWVLCDRKALGLSIQTHKHAWYLVIATSPKPSNVKTVKKHHQAPSLYMPLWGWEELVGTQRFVDREQLRKMHELVLMFGEVPRLILNQLMSRPGAGSEATVANNLSTNEELHTLERRVRAELSIIESKMIDLLRDGFLAFADRQFGTADSHSLARIDPIVEAPYKYISIEANLSVMTAYLGRLIGMNSVVRANLEAKALYDAMLSSAQMRSAMGWVFEGRVHWLLHDGATLLCRDMEKNGILTIKIKKGNQTFSSLRQRFG</sequence>
<name>A0A5J5EEH0_9PEZI</name>
<organism evidence="1 2">
    <name type="scientific">Sphaerosporella brunnea</name>
    <dbReference type="NCBI Taxonomy" id="1250544"/>
    <lineage>
        <taxon>Eukaryota</taxon>
        <taxon>Fungi</taxon>
        <taxon>Dikarya</taxon>
        <taxon>Ascomycota</taxon>
        <taxon>Pezizomycotina</taxon>
        <taxon>Pezizomycetes</taxon>
        <taxon>Pezizales</taxon>
        <taxon>Pyronemataceae</taxon>
        <taxon>Sphaerosporella</taxon>
    </lineage>
</organism>
<dbReference type="EMBL" id="VXIS01000420">
    <property type="protein sequence ID" value="KAA8893611.1"/>
    <property type="molecule type" value="Genomic_DNA"/>
</dbReference>
<evidence type="ECO:0000313" key="2">
    <source>
        <dbReference type="Proteomes" id="UP000326924"/>
    </source>
</evidence>
<dbReference type="PANTHER" id="PTHR33129">
    <property type="entry name" value="PROTEIN KINASE DOMAIN-CONTAINING PROTEIN-RELATED"/>
    <property type="match status" value="1"/>
</dbReference>
<reference evidence="1 2" key="1">
    <citation type="submission" date="2019-09" db="EMBL/GenBank/DDBJ databases">
        <title>Draft genome of the ectomycorrhizal ascomycete Sphaerosporella brunnea.</title>
        <authorList>
            <consortium name="DOE Joint Genome Institute"/>
            <person name="Benucci G.M."/>
            <person name="Marozzi G."/>
            <person name="Antonielli L."/>
            <person name="Sanchez S."/>
            <person name="Marco P."/>
            <person name="Wang X."/>
            <person name="Falini L.B."/>
            <person name="Barry K."/>
            <person name="Haridas S."/>
            <person name="Lipzen A."/>
            <person name="Labutti K."/>
            <person name="Grigoriev I.V."/>
            <person name="Murat C."/>
            <person name="Martin F."/>
            <person name="Albertini E."/>
            <person name="Donnini D."/>
            <person name="Bonito G."/>
        </authorList>
    </citation>
    <scope>NUCLEOTIDE SEQUENCE [LARGE SCALE GENOMIC DNA]</scope>
    <source>
        <strain evidence="1 2">Sb_GMNB300</strain>
    </source>
</reference>